<sequence>MYTSTKNNPVVKRLNFYNEQAEQLARLMSDLQLARQIAWQYSKADAVYYLEMERYLQSKFDYILPNALSYIPAKPYGL</sequence>
<dbReference type="KEGG" id="rhoz:GXP67_21095"/>
<dbReference type="EMBL" id="CP048222">
    <property type="protein sequence ID" value="QHT68967.1"/>
    <property type="molecule type" value="Genomic_DNA"/>
</dbReference>
<keyword evidence="2" id="KW-1185">Reference proteome</keyword>
<dbReference type="AlphaFoldDB" id="A0A6C0GM01"/>
<proteinExistence type="predicted"/>
<name>A0A6C0GM01_9BACT</name>
<dbReference type="Proteomes" id="UP000480178">
    <property type="component" value="Chromosome"/>
</dbReference>
<evidence type="ECO:0000313" key="2">
    <source>
        <dbReference type="Proteomes" id="UP000480178"/>
    </source>
</evidence>
<evidence type="ECO:0000313" key="1">
    <source>
        <dbReference type="EMBL" id="QHT68967.1"/>
    </source>
</evidence>
<protein>
    <submittedName>
        <fullName evidence="1">Uncharacterized protein</fullName>
    </submittedName>
</protein>
<reference evidence="1 2" key="1">
    <citation type="submission" date="2020-01" db="EMBL/GenBank/DDBJ databases">
        <authorList>
            <person name="Kim M.K."/>
        </authorList>
    </citation>
    <scope>NUCLEOTIDE SEQUENCE [LARGE SCALE GENOMIC DNA]</scope>
    <source>
        <strain evidence="1 2">172606-1</strain>
    </source>
</reference>
<dbReference type="RefSeq" id="WP_162444962.1">
    <property type="nucleotide sequence ID" value="NZ_CP048222.1"/>
</dbReference>
<gene>
    <name evidence="1" type="ORF">GXP67_21095</name>
</gene>
<accession>A0A6C0GM01</accession>
<organism evidence="1 2">
    <name type="scientific">Rhodocytophaga rosea</name>
    <dbReference type="NCBI Taxonomy" id="2704465"/>
    <lineage>
        <taxon>Bacteria</taxon>
        <taxon>Pseudomonadati</taxon>
        <taxon>Bacteroidota</taxon>
        <taxon>Cytophagia</taxon>
        <taxon>Cytophagales</taxon>
        <taxon>Rhodocytophagaceae</taxon>
        <taxon>Rhodocytophaga</taxon>
    </lineage>
</organism>